<accession>A0AAD5VGP2</accession>
<dbReference type="EMBL" id="JANIEX010001320">
    <property type="protein sequence ID" value="KAJ3559307.1"/>
    <property type="molecule type" value="Genomic_DNA"/>
</dbReference>
<keyword evidence="2" id="KW-0812">Transmembrane</keyword>
<organism evidence="4 5">
    <name type="scientific">Leucocoprinus birnbaumii</name>
    <dbReference type="NCBI Taxonomy" id="56174"/>
    <lineage>
        <taxon>Eukaryota</taxon>
        <taxon>Fungi</taxon>
        <taxon>Dikarya</taxon>
        <taxon>Basidiomycota</taxon>
        <taxon>Agaricomycotina</taxon>
        <taxon>Agaricomycetes</taxon>
        <taxon>Agaricomycetidae</taxon>
        <taxon>Agaricales</taxon>
        <taxon>Agaricineae</taxon>
        <taxon>Agaricaceae</taxon>
        <taxon>Leucocoprinus</taxon>
    </lineage>
</organism>
<evidence type="ECO:0000313" key="5">
    <source>
        <dbReference type="Proteomes" id="UP001213000"/>
    </source>
</evidence>
<feature type="region of interest" description="Disordered" evidence="1">
    <location>
        <begin position="380"/>
        <end position="423"/>
    </location>
</feature>
<feature type="transmembrane region" description="Helical" evidence="2">
    <location>
        <begin position="102"/>
        <end position="125"/>
    </location>
</feature>
<keyword evidence="5" id="KW-1185">Reference proteome</keyword>
<evidence type="ECO:0000313" key="4">
    <source>
        <dbReference type="EMBL" id="KAJ3559307.1"/>
    </source>
</evidence>
<dbReference type="Pfam" id="PF20152">
    <property type="entry name" value="DUF6534"/>
    <property type="match status" value="1"/>
</dbReference>
<dbReference type="PANTHER" id="PTHR40465:SF1">
    <property type="entry name" value="DUF6534 DOMAIN-CONTAINING PROTEIN"/>
    <property type="match status" value="1"/>
</dbReference>
<dbReference type="Proteomes" id="UP001213000">
    <property type="component" value="Unassembled WGS sequence"/>
</dbReference>
<gene>
    <name evidence="4" type="ORF">NP233_g11298</name>
</gene>
<dbReference type="InterPro" id="IPR045339">
    <property type="entry name" value="DUF6534"/>
</dbReference>
<sequence>MSQFKKVVIAWLDDRAFSQQQCPWSYTFITDALQTWAHWGNPLSLGTKNTAQELIMLGGPAELAYGPVFIGLVFNILLFGVMIAQCYIYYTTYKNQIVSDRAWIRIFITVILVLDIFNTVLYTYFVYDGVITHFGDVAYIERVTWYLLAATIAMGVIQIAVQAFYAWRIHVLIQNWFLTLFVLALSLAGGACSWITVHNAAMTPIYTEFQSWEAIVMIWLGCACAADIVITHSQKTGFRRSDMIVDRIIRVTVQTGLITSIVAIANIAIFVSDATGTHLIFNVMLSKLYSNSLLSSLNSRGGWKFNQLSTTPSSSPQAATDISTFQAENTPSFLSVSPRGPNSGASPSSKARGLLKGLAFKRGADHLQPEVFVHVESHEMQDAMPTARGRPSGIAKDIEAEGDSSSLEENFNTRYASKNKSDI</sequence>
<protein>
    <recommendedName>
        <fullName evidence="3">DUF6534 domain-containing protein</fullName>
    </recommendedName>
</protein>
<dbReference type="AlphaFoldDB" id="A0AAD5VGP2"/>
<proteinExistence type="predicted"/>
<evidence type="ECO:0000256" key="1">
    <source>
        <dbReference type="SAM" id="MobiDB-lite"/>
    </source>
</evidence>
<name>A0AAD5VGP2_9AGAR</name>
<evidence type="ECO:0000256" key="2">
    <source>
        <dbReference type="SAM" id="Phobius"/>
    </source>
</evidence>
<feature type="transmembrane region" description="Helical" evidence="2">
    <location>
        <begin position="64"/>
        <end position="90"/>
    </location>
</feature>
<reference evidence="4" key="1">
    <citation type="submission" date="2022-07" db="EMBL/GenBank/DDBJ databases">
        <title>Genome Sequence of Leucocoprinus birnbaumii.</title>
        <authorList>
            <person name="Buettner E."/>
        </authorList>
    </citation>
    <scope>NUCLEOTIDE SEQUENCE</scope>
    <source>
        <strain evidence="4">VT141</strain>
    </source>
</reference>
<dbReference type="PANTHER" id="PTHR40465">
    <property type="entry name" value="CHROMOSOME 1, WHOLE GENOME SHOTGUN SEQUENCE"/>
    <property type="match status" value="1"/>
</dbReference>
<feature type="transmembrane region" description="Helical" evidence="2">
    <location>
        <begin position="209"/>
        <end position="230"/>
    </location>
</feature>
<comment type="caution">
    <text evidence="4">The sequence shown here is derived from an EMBL/GenBank/DDBJ whole genome shotgun (WGS) entry which is preliminary data.</text>
</comment>
<feature type="transmembrane region" description="Helical" evidence="2">
    <location>
        <begin position="145"/>
        <end position="165"/>
    </location>
</feature>
<evidence type="ECO:0000259" key="3">
    <source>
        <dbReference type="Pfam" id="PF20152"/>
    </source>
</evidence>
<feature type="transmembrane region" description="Helical" evidence="2">
    <location>
        <begin position="251"/>
        <end position="271"/>
    </location>
</feature>
<keyword evidence="2" id="KW-0472">Membrane</keyword>
<feature type="region of interest" description="Disordered" evidence="1">
    <location>
        <begin position="331"/>
        <end position="350"/>
    </location>
</feature>
<feature type="compositionally biased region" description="Polar residues" evidence="1">
    <location>
        <begin position="403"/>
        <end position="423"/>
    </location>
</feature>
<feature type="domain" description="DUF6534" evidence="3">
    <location>
        <begin position="223"/>
        <end position="300"/>
    </location>
</feature>
<feature type="transmembrane region" description="Helical" evidence="2">
    <location>
        <begin position="177"/>
        <end position="197"/>
    </location>
</feature>
<keyword evidence="2" id="KW-1133">Transmembrane helix</keyword>